<gene>
    <name evidence="4" type="ORF">I2I05_14580</name>
</gene>
<evidence type="ECO:0000313" key="4">
    <source>
        <dbReference type="EMBL" id="MBF9238628.1"/>
    </source>
</evidence>
<dbReference type="EMBL" id="JADQDQ010000007">
    <property type="protein sequence ID" value="MBF9238628.1"/>
    <property type="molecule type" value="Genomic_DNA"/>
</dbReference>
<keyword evidence="1" id="KW-0560">Oxidoreductase</keyword>
<dbReference type="CDD" id="cd19078">
    <property type="entry name" value="AKR_AKR13C1_2"/>
    <property type="match status" value="1"/>
</dbReference>
<organism evidence="4 5">
    <name type="scientific">Hymenobacter jeongseonensis</name>
    <dbReference type="NCBI Taxonomy" id="2791027"/>
    <lineage>
        <taxon>Bacteria</taxon>
        <taxon>Pseudomonadati</taxon>
        <taxon>Bacteroidota</taxon>
        <taxon>Cytophagia</taxon>
        <taxon>Cytophagales</taxon>
        <taxon>Hymenobacteraceae</taxon>
        <taxon>Hymenobacter</taxon>
    </lineage>
</organism>
<sequence>MDPSTDQPTSGLNRRDLLKTGLILAGGAMLPACAASAPAAASRSASAKSQVRGRRKLGTLQVSSVGLGVQNMSRKYTTEVPNRAEMHHIIRTAYDQGVTLFDAAEVYGPWEVERILGEAVGPSRNKIVIETKFGWNIDQKTGQRLPGLNSRPDHIKVVVENMLQRLRTDRIDLLYQHRVDPAVPIEDVVGAIKDLIGQGKVLHYGLSEPGLKTVRRAHAVHPVTAIQNEYSLLWRGPEAEVIPLCQELGIGFVPWSPLGVGFLTGAIDAGTRFAPGDIRGAESRFSPENLPGNLALVELVKRWGTRKEATAAQISLAWLLAQKPFIVPIPGTTQMAHMLENNGADAVRFTADELGQFNAELAKIQVKGERLPQMVLQFSAVEAAPKP</sequence>
<evidence type="ECO:0000256" key="2">
    <source>
        <dbReference type="SAM" id="SignalP"/>
    </source>
</evidence>
<feature type="domain" description="NADP-dependent oxidoreductase" evidence="3">
    <location>
        <begin position="65"/>
        <end position="358"/>
    </location>
</feature>
<dbReference type="PANTHER" id="PTHR43625:SF77">
    <property type="entry name" value="ALDO-KETO REDUCTASE"/>
    <property type="match status" value="1"/>
</dbReference>
<dbReference type="PROSITE" id="PS51318">
    <property type="entry name" value="TAT"/>
    <property type="match status" value="1"/>
</dbReference>
<keyword evidence="2" id="KW-0732">Signal</keyword>
<evidence type="ECO:0000259" key="3">
    <source>
        <dbReference type="Pfam" id="PF00248"/>
    </source>
</evidence>
<dbReference type="Proteomes" id="UP000597617">
    <property type="component" value="Unassembled WGS sequence"/>
</dbReference>
<evidence type="ECO:0000256" key="1">
    <source>
        <dbReference type="ARBA" id="ARBA00023002"/>
    </source>
</evidence>
<feature type="signal peptide" evidence="2">
    <location>
        <begin position="1"/>
        <end position="34"/>
    </location>
</feature>
<dbReference type="InterPro" id="IPR023210">
    <property type="entry name" value="NADP_OxRdtase_dom"/>
</dbReference>
<dbReference type="InterPro" id="IPR006311">
    <property type="entry name" value="TAT_signal"/>
</dbReference>
<dbReference type="Pfam" id="PF00248">
    <property type="entry name" value="Aldo_ket_red"/>
    <property type="match status" value="1"/>
</dbReference>
<comment type="caution">
    <text evidence="4">The sequence shown here is derived from an EMBL/GenBank/DDBJ whole genome shotgun (WGS) entry which is preliminary data.</text>
</comment>
<keyword evidence="5" id="KW-1185">Reference proteome</keyword>
<proteinExistence type="predicted"/>
<dbReference type="InterPro" id="IPR036812">
    <property type="entry name" value="NAD(P)_OxRdtase_dom_sf"/>
</dbReference>
<dbReference type="PANTHER" id="PTHR43625">
    <property type="entry name" value="AFLATOXIN B1 ALDEHYDE REDUCTASE"/>
    <property type="match status" value="1"/>
</dbReference>
<reference evidence="4 5" key="1">
    <citation type="submission" date="2020-11" db="EMBL/GenBank/DDBJ databases">
        <authorList>
            <person name="Kim M.K."/>
        </authorList>
    </citation>
    <scope>NUCLEOTIDE SEQUENCE [LARGE SCALE GENOMIC DNA]</scope>
    <source>
        <strain evidence="4 5">BT683</strain>
    </source>
</reference>
<protein>
    <submittedName>
        <fullName evidence="4">Aldo/keto reductase</fullName>
    </submittedName>
</protein>
<feature type="chain" id="PRO_5047289116" evidence="2">
    <location>
        <begin position="35"/>
        <end position="387"/>
    </location>
</feature>
<name>A0ABS0IL82_9BACT</name>
<evidence type="ECO:0000313" key="5">
    <source>
        <dbReference type="Proteomes" id="UP000597617"/>
    </source>
</evidence>
<accession>A0ABS0IL82</accession>
<dbReference type="InterPro" id="IPR050791">
    <property type="entry name" value="Aldo-Keto_reductase"/>
</dbReference>
<dbReference type="RefSeq" id="WP_196283011.1">
    <property type="nucleotide sequence ID" value="NZ_JADQDQ010000007.1"/>
</dbReference>
<dbReference type="SUPFAM" id="SSF51430">
    <property type="entry name" value="NAD(P)-linked oxidoreductase"/>
    <property type="match status" value="1"/>
</dbReference>
<dbReference type="Gene3D" id="3.20.20.100">
    <property type="entry name" value="NADP-dependent oxidoreductase domain"/>
    <property type="match status" value="1"/>
</dbReference>